<protein>
    <submittedName>
        <fullName evidence="2">Uncharacterized protein</fullName>
    </submittedName>
</protein>
<sequence length="106" mass="11110">MISVFLQRVGWTNRLRSPGRSSRRSSERSVKSSGNIPKAANILKAGGAGAVAGAVATAVATSPAVKEMCDKTGKKVKATVEGAAADAVDRTRNINETLIQENSHFQ</sequence>
<proteinExistence type="predicted"/>
<name>A0AAD8CPA8_ACIOX</name>
<keyword evidence="3" id="KW-1185">Reference proteome</keyword>
<evidence type="ECO:0000313" key="3">
    <source>
        <dbReference type="Proteomes" id="UP001230051"/>
    </source>
</evidence>
<organism evidence="2 3">
    <name type="scientific">Acipenser oxyrinchus oxyrinchus</name>
    <dbReference type="NCBI Taxonomy" id="40147"/>
    <lineage>
        <taxon>Eukaryota</taxon>
        <taxon>Metazoa</taxon>
        <taxon>Chordata</taxon>
        <taxon>Craniata</taxon>
        <taxon>Vertebrata</taxon>
        <taxon>Euteleostomi</taxon>
        <taxon>Actinopterygii</taxon>
        <taxon>Chondrostei</taxon>
        <taxon>Acipenseriformes</taxon>
        <taxon>Acipenseridae</taxon>
        <taxon>Acipenser</taxon>
    </lineage>
</organism>
<evidence type="ECO:0000256" key="1">
    <source>
        <dbReference type="SAM" id="MobiDB-lite"/>
    </source>
</evidence>
<dbReference type="Proteomes" id="UP001230051">
    <property type="component" value="Unassembled WGS sequence"/>
</dbReference>
<accession>A0AAD8CPA8</accession>
<gene>
    <name evidence="2" type="ORF">AOXY_G30100</name>
</gene>
<feature type="region of interest" description="Disordered" evidence="1">
    <location>
        <begin position="15"/>
        <end position="36"/>
    </location>
</feature>
<evidence type="ECO:0000313" key="2">
    <source>
        <dbReference type="EMBL" id="KAK1153208.1"/>
    </source>
</evidence>
<comment type="caution">
    <text evidence="2">The sequence shown here is derived from an EMBL/GenBank/DDBJ whole genome shotgun (WGS) entry which is preliminary data.</text>
</comment>
<reference evidence="2" key="1">
    <citation type="submission" date="2022-02" db="EMBL/GenBank/DDBJ databases">
        <title>Atlantic sturgeon de novo genome assembly.</title>
        <authorList>
            <person name="Stock M."/>
            <person name="Klopp C."/>
            <person name="Guiguen Y."/>
            <person name="Cabau C."/>
            <person name="Parinello H."/>
            <person name="Santidrian Yebra-Pimentel E."/>
            <person name="Kuhl H."/>
            <person name="Dirks R.P."/>
            <person name="Guessner J."/>
            <person name="Wuertz S."/>
            <person name="Du K."/>
            <person name="Schartl M."/>
        </authorList>
    </citation>
    <scope>NUCLEOTIDE SEQUENCE</scope>
    <source>
        <strain evidence="2">STURGEONOMICS-FGT-2020</strain>
        <tissue evidence="2">Whole blood</tissue>
    </source>
</reference>
<dbReference type="AlphaFoldDB" id="A0AAD8CPA8"/>
<dbReference type="EMBL" id="JAGXEW010000042">
    <property type="protein sequence ID" value="KAK1153208.1"/>
    <property type="molecule type" value="Genomic_DNA"/>
</dbReference>